<gene>
    <name evidence="1" type="ORF">CBOVIS_LOCUS8834</name>
</gene>
<proteinExistence type="predicted"/>
<dbReference type="SUPFAM" id="SSF57302">
    <property type="entry name" value="Snake toxin-like"/>
    <property type="match status" value="1"/>
</dbReference>
<dbReference type="AlphaFoldDB" id="A0A8S1F3X5"/>
<reference evidence="1 2" key="1">
    <citation type="submission" date="2020-04" db="EMBL/GenBank/DDBJ databases">
        <authorList>
            <person name="Laetsch R D."/>
            <person name="Stevens L."/>
            <person name="Kumar S."/>
            <person name="Blaxter L. M."/>
        </authorList>
    </citation>
    <scope>NUCLEOTIDE SEQUENCE [LARGE SCALE GENOMIC DNA]</scope>
</reference>
<organism evidence="1 2">
    <name type="scientific">Caenorhabditis bovis</name>
    <dbReference type="NCBI Taxonomy" id="2654633"/>
    <lineage>
        <taxon>Eukaryota</taxon>
        <taxon>Metazoa</taxon>
        <taxon>Ecdysozoa</taxon>
        <taxon>Nematoda</taxon>
        <taxon>Chromadorea</taxon>
        <taxon>Rhabditida</taxon>
        <taxon>Rhabditina</taxon>
        <taxon>Rhabditomorpha</taxon>
        <taxon>Rhabditoidea</taxon>
        <taxon>Rhabditidae</taxon>
        <taxon>Peloderinae</taxon>
        <taxon>Caenorhabditis</taxon>
    </lineage>
</organism>
<dbReference type="Proteomes" id="UP000494206">
    <property type="component" value="Unassembled WGS sequence"/>
</dbReference>
<evidence type="ECO:0000313" key="1">
    <source>
        <dbReference type="EMBL" id="CAB3406817.1"/>
    </source>
</evidence>
<comment type="caution">
    <text evidence="1">The sequence shown here is derived from an EMBL/GenBank/DDBJ whole genome shotgun (WGS) entry which is preliminary data.</text>
</comment>
<evidence type="ECO:0000313" key="2">
    <source>
        <dbReference type="Proteomes" id="UP000494206"/>
    </source>
</evidence>
<protein>
    <recommendedName>
        <fullName evidence="3">Activin types I and II receptor domain-containing protein</fullName>
    </recommendedName>
</protein>
<accession>A0A8S1F3X5</accession>
<evidence type="ECO:0008006" key="3">
    <source>
        <dbReference type="Google" id="ProtNLM"/>
    </source>
</evidence>
<dbReference type="EMBL" id="CADEPM010000005">
    <property type="protein sequence ID" value="CAB3406817.1"/>
    <property type="molecule type" value="Genomic_DNA"/>
</dbReference>
<name>A0A8S1F3X5_9PELO</name>
<dbReference type="OrthoDB" id="5854173at2759"/>
<dbReference type="InterPro" id="IPR045860">
    <property type="entry name" value="Snake_toxin-like_sf"/>
</dbReference>
<sequence>MSRAQKKKEKKPVAGTRGYILGNLTEHFIEEQCDDGMRWCIESYDTSRTTVTASCQRLGTGRKTMDICESGKESLESGVTIRCCDTTLCNDHGLKSPIPSNRNGTFIIVASI</sequence>
<keyword evidence="2" id="KW-1185">Reference proteome</keyword>